<feature type="compositionally biased region" description="Polar residues" evidence="1">
    <location>
        <begin position="176"/>
        <end position="188"/>
    </location>
</feature>
<feature type="compositionally biased region" description="Polar residues" evidence="1">
    <location>
        <begin position="275"/>
        <end position="286"/>
    </location>
</feature>
<dbReference type="AlphaFoldDB" id="A0A9P8L760"/>
<feature type="region of interest" description="Disordered" evidence="1">
    <location>
        <begin position="70"/>
        <end position="286"/>
    </location>
</feature>
<proteinExistence type="predicted"/>
<evidence type="ECO:0000313" key="2">
    <source>
        <dbReference type="EMBL" id="KAH0552852.1"/>
    </source>
</evidence>
<reference evidence="2" key="1">
    <citation type="submission" date="2021-03" db="EMBL/GenBank/DDBJ databases">
        <title>Comparative genomics and phylogenomic investigation of the class Geoglossomycetes provide insights into ecological specialization and systematics.</title>
        <authorList>
            <person name="Melie T."/>
            <person name="Pirro S."/>
            <person name="Miller A.N."/>
            <person name="Quandt A."/>
        </authorList>
    </citation>
    <scope>NUCLEOTIDE SEQUENCE</scope>
    <source>
        <strain evidence="2">CAQ_001_2017</strain>
    </source>
</reference>
<keyword evidence="3" id="KW-1185">Reference proteome</keyword>
<dbReference type="EMBL" id="JAGHQM010001745">
    <property type="protein sequence ID" value="KAH0552852.1"/>
    <property type="molecule type" value="Genomic_DNA"/>
</dbReference>
<organism evidence="2 3">
    <name type="scientific">Trichoglossum hirsutum</name>
    <dbReference type="NCBI Taxonomy" id="265104"/>
    <lineage>
        <taxon>Eukaryota</taxon>
        <taxon>Fungi</taxon>
        <taxon>Dikarya</taxon>
        <taxon>Ascomycota</taxon>
        <taxon>Pezizomycotina</taxon>
        <taxon>Geoglossomycetes</taxon>
        <taxon>Geoglossales</taxon>
        <taxon>Geoglossaceae</taxon>
        <taxon>Trichoglossum</taxon>
    </lineage>
</organism>
<gene>
    <name evidence="2" type="ORF">GP486_006949</name>
</gene>
<evidence type="ECO:0000313" key="3">
    <source>
        <dbReference type="Proteomes" id="UP000750711"/>
    </source>
</evidence>
<comment type="caution">
    <text evidence="2">The sequence shown here is derived from an EMBL/GenBank/DDBJ whole genome shotgun (WGS) entry which is preliminary data.</text>
</comment>
<protein>
    <submittedName>
        <fullName evidence="2">Uncharacterized protein</fullName>
    </submittedName>
</protein>
<dbReference type="Proteomes" id="UP000750711">
    <property type="component" value="Unassembled WGS sequence"/>
</dbReference>
<sequence>MDVRSYSSVPPPIEILVHTSAPCGARDDERYRAQAVAYLDFEPCRSHALLPTRGPPATDTTLVDPLGAEGIDKRKAAEGTSSATVGSGNGEKKDAPFRKILQTGTIGSGNGEKKDALSREILPPDTIGLGDEEKEDAPFRKVLPKPRARNPDADPPYVPGSTVGGAATKCDALGRDSNSSATLQSTARIPSGTRAPLNNQNDASRRGKPMGMPSSITRDIQSPVHAQMDPSPAEHTSASRLPPLAKHQRIPPPDRLLQDGNVKTNEPGAEHPCNHSFNITRNEAEQ</sequence>
<evidence type="ECO:0000256" key="1">
    <source>
        <dbReference type="SAM" id="MobiDB-lite"/>
    </source>
</evidence>
<accession>A0A9P8L760</accession>
<feature type="non-terminal residue" evidence="2">
    <location>
        <position position="286"/>
    </location>
</feature>
<name>A0A9P8L760_9PEZI</name>